<evidence type="ECO:0000256" key="7">
    <source>
        <dbReference type="ARBA" id="ARBA00022630"/>
    </source>
</evidence>
<keyword evidence="11" id="KW-0560">Oxidoreductase</keyword>
<keyword evidence="26" id="KW-1185">Reference proteome</keyword>
<keyword evidence="13" id="KW-0496">Mitochondrion</keyword>
<dbReference type="Gene3D" id="3.10.120.10">
    <property type="entry name" value="Cytochrome b5-like heme/steroid binding domain"/>
    <property type="match status" value="1"/>
</dbReference>
<dbReference type="STRING" id="2020962.A0A2N1JHA1"/>
<sequence length="506" mass="56288">MAAWTYDQVAQHNRRGDCYVILYEKVYDLTDFIPVHPGGPQIILKYAGKDATAIFDPIHAPGTIEKFLPNEKCKGEVDPSTIPEEVAREAENVLKEEEDKRKNLPHVSQCLNLQDFELVARKVLSPMAWAYYSSASDDQETYHENTSVFRRIWFRPRILRNVQHVDLSTTILGHKSSLPVYITATALGRLGHPDGEKNLTWAAAKEDVIQMFPTLSSCSFDEIIDARKDGKPIQFFQLYVNSDRNIVLEMVRKAEKVGIQALFITVDAPQLGRREKDMRMHFDDAGTNVQNETEDEVNRNEGAARAISSFIDPSLDWEVAEWIKSQTKIPVLLKGVQCWEDCVLAAEKGFAGVVLSNHGGRQLDFAPSGIEVLEECVDALRIRGLFPNPHFQIFVDGGIRRATDVLKAVCLGATAVGIGRPFIYAMSAYGAAGVSRAIQLLKEEMVMDMRLIGATSISQLNPSMLDLRAMHHHGQTIAPRTQSNVLQPHADGPDSSAAAHGAKSRL</sequence>
<dbReference type="GO" id="GO:0020037">
    <property type="term" value="F:heme binding"/>
    <property type="evidence" value="ECO:0007669"/>
    <property type="project" value="InterPro"/>
</dbReference>
<dbReference type="PROSITE" id="PS50255">
    <property type="entry name" value="CYTOCHROME_B5_2"/>
    <property type="match status" value="1"/>
</dbReference>
<reference evidence="25 26" key="1">
    <citation type="submission" date="2017-10" db="EMBL/GenBank/DDBJ databases">
        <title>A novel species of cold-tolerant Malassezia isolated from bats.</title>
        <authorList>
            <person name="Lorch J.M."/>
            <person name="Palmer J.M."/>
            <person name="Vanderwolf K.J."/>
            <person name="Schmidt K.Z."/>
            <person name="Verant M.L."/>
            <person name="Weller T.J."/>
            <person name="Blehert D.S."/>
        </authorList>
    </citation>
    <scope>NUCLEOTIDE SEQUENCE [LARGE SCALE GENOMIC DNA]</scope>
    <source>
        <strain evidence="25 26">NWHC:44797-103</strain>
    </source>
</reference>
<keyword evidence="6" id="KW-0349">Heme</keyword>
<evidence type="ECO:0000256" key="10">
    <source>
        <dbReference type="ARBA" id="ARBA00022946"/>
    </source>
</evidence>
<dbReference type="GO" id="GO:0004460">
    <property type="term" value="F:L-lactate dehydrogenase (cytochrome) activity"/>
    <property type="evidence" value="ECO:0007669"/>
    <property type="project" value="UniProtKB-EC"/>
</dbReference>
<evidence type="ECO:0000313" key="26">
    <source>
        <dbReference type="Proteomes" id="UP000232875"/>
    </source>
</evidence>
<dbReference type="InterPro" id="IPR018506">
    <property type="entry name" value="Cyt_B5_heme-BS"/>
</dbReference>
<dbReference type="InterPro" id="IPR013785">
    <property type="entry name" value="Aldolase_TIM"/>
</dbReference>
<dbReference type="InterPro" id="IPR036400">
    <property type="entry name" value="Cyt_B5-like_heme/steroid_sf"/>
</dbReference>
<evidence type="ECO:0000256" key="15">
    <source>
        <dbReference type="ARBA" id="ARBA00061137"/>
    </source>
</evidence>
<evidence type="ECO:0000256" key="2">
    <source>
        <dbReference type="ARBA" id="ARBA00001970"/>
    </source>
</evidence>
<evidence type="ECO:0000256" key="21">
    <source>
        <dbReference type="ARBA" id="ARBA00078938"/>
    </source>
</evidence>
<evidence type="ECO:0000256" key="22">
    <source>
        <dbReference type="SAM" id="MobiDB-lite"/>
    </source>
</evidence>
<dbReference type="SMART" id="SM01117">
    <property type="entry name" value="Cyt-b5"/>
    <property type="match status" value="1"/>
</dbReference>
<dbReference type="PROSITE" id="PS51349">
    <property type="entry name" value="FMN_HYDROXY_ACID_DH_2"/>
    <property type="match status" value="1"/>
</dbReference>
<dbReference type="PROSITE" id="PS00557">
    <property type="entry name" value="FMN_HYDROXY_ACID_DH_1"/>
    <property type="match status" value="1"/>
</dbReference>
<keyword evidence="8" id="KW-0288">FMN</keyword>
<dbReference type="Proteomes" id="UP000232875">
    <property type="component" value="Unassembled WGS sequence"/>
</dbReference>
<dbReference type="OrthoDB" id="1925334at2759"/>
<comment type="catalytic activity">
    <reaction evidence="14">
        <text>(S)-lactate + 2 Fe(III)-[cytochrome c] = 2 Fe(II)-[cytochrome c] + pyruvate + 2 H(+)</text>
        <dbReference type="Rhea" id="RHEA:19909"/>
        <dbReference type="Rhea" id="RHEA-COMP:10350"/>
        <dbReference type="Rhea" id="RHEA-COMP:14399"/>
        <dbReference type="ChEBI" id="CHEBI:15361"/>
        <dbReference type="ChEBI" id="CHEBI:15378"/>
        <dbReference type="ChEBI" id="CHEBI:16651"/>
        <dbReference type="ChEBI" id="CHEBI:29033"/>
        <dbReference type="ChEBI" id="CHEBI:29034"/>
        <dbReference type="EC" id="1.1.2.3"/>
    </reaction>
    <physiologicalReaction direction="left-to-right" evidence="14">
        <dbReference type="Rhea" id="RHEA:19910"/>
    </physiologicalReaction>
</comment>
<dbReference type="PANTHER" id="PTHR10578">
    <property type="entry name" value="S -2-HYDROXY-ACID OXIDASE-RELATED"/>
    <property type="match status" value="1"/>
</dbReference>
<evidence type="ECO:0000256" key="3">
    <source>
        <dbReference type="ARBA" id="ARBA00004569"/>
    </source>
</evidence>
<comment type="similarity">
    <text evidence="15">In the C-terminal section; belongs to the FMN-dependent alpha-hydroxy acid dehydrogenase family.</text>
</comment>
<evidence type="ECO:0000256" key="16">
    <source>
        <dbReference type="ARBA" id="ARBA00061589"/>
    </source>
</evidence>
<dbReference type="Gene3D" id="3.20.20.70">
    <property type="entry name" value="Aldolase class I"/>
    <property type="match status" value="1"/>
</dbReference>
<dbReference type="EC" id="1.1.2.3" evidence="17"/>
<comment type="cofactor">
    <cofactor evidence="2">
        <name>heme b</name>
        <dbReference type="ChEBI" id="CHEBI:60344"/>
    </cofactor>
</comment>
<dbReference type="InterPro" id="IPR001199">
    <property type="entry name" value="Cyt_B5-like_heme/steroid-bd"/>
</dbReference>
<feature type="domain" description="Cytochrome b5 heme-binding" evidence="23">
    <location>
        <begin position="1"/>
        <end position="78"/>
    </location>
</feature>
<evidence type="ECO:0000256" key="8">
    <source>
        <dbReference type="ARBA" id="ARBA00022643"/>
    </source>
</evidence>
<organism evidence="25 26">
    <name type="scientific">Malassezia vespertilionis</name>
    <dbReference type="NCBI Taxonomy" id="2020962"/>
    <lineage>
        <taxon>Eukaryota</taxon>
        <taxon>Fungi</taxon>
        <taxon>Dikarya</taxon>
        <taxon>Basidiomycota</taxon>
        <taxon>Ustilaginomycotina</taxon>
        <taxon>Malasseziomycetes</taxon>
        <taxon>Malasseziales</taxon>
        <taxon>Malasseziaceae</taxon>
        <taxon>Malassezia</taxon>
    </lineage>
</organism>
<evidence type="ECO:0000256" key="6">
    <source>
        <dbReference type="ARBA" id="ARBA00022617"/>
    </source>
</evidence>
<keyword evidence="7" id="KW-0285">Flavoprotein</keyword>
<evidence type="ECO:0000256" key="17">
    <source>
        <dbReference type="ARBA" id="ARBA00066458"/>
    </source>
</evidence>
<dbReference type="GO" id="GO:0005758">
    <property type="term" value="C:mitochondrial intermembrane space"/>
    <property type="evidence" value="ECO:0007669"/>
    <property type="project" value="UniProtKB-SubCell"/>
</dbReference>
<dbReference type="InterPro" id="IPR037396">
    <property type="entry name" value="FMN_HAD"/>
</dbReference>
<dbReference type="GO" id="GO:0046872">
    <property type="term" value="F:metal ion binding"/>
    <property type="evidence" value="ECO:0007669"/>
    <property type="project" value="UniProtKB-KW"/>
</dbReference>
<evidence type="ECO:0000256" key="20">
    <source>
        <dbReference type="ARBA" id="ARBA00078774"/>
    </source>
</evidence>
<evidence type="ECO:0000259" key="24">
    <source>
        <dbReference type="PROSITE" id="PS51349"/>
    </source>
</evidence>
<dbReference type="InterPro" id="IPR008259">
    <property type="entry name" value="FMN_hydac_DH_AS"/>
</dbReference>
<comment type="subunit">
    <text evidence="4">Homotetramer.</text>
</comment>
<comment type="similarity">
    <text evidence="16">In the N-terminal section; belongs to the cytochrome b5 family.</text>
</comment>
<proteinExistence type="inferred from homology"/>
<dbReference type="SUPFAM" id="SSF55856">
    <property type="entry name" value="Cytochrome b5-like heme/steroid binding domain"/>
    <property type="match status" value="1"/>
</dbReference>
<evidence type="ECO:0000256" key="13">
    <source>
        <dbReference type="ARBA" id="ARBA00023128"/>
    </source>
</evidence>
<evidence type="ECO:0000256" key="11">
    <source>
        <dbReference type="ARBA" id="ARBA00023002"/>
    </source>
</evidence>
<dbReference type="AlphaFoldDB" id="A0A2N1JHA1"/>
<evidence type="ECO:0000259" key="23">
    <source>
        <dbReference type="PROSITE" id="PS50255"/>
    </source>
</evidence>
<dbReference type="PANTHER" id="PTHR10578:SF148">
    <property type="entry name" value="L-LACTATE DEHYDROGENASE (CYTOCHROME)"/>
    <property type="match status" value="1"/>
</dbReference>
<feature type="domain" description="FMN hydroxy acid dehydrogenase" evidence="24">
    <location>
        <begin position="105"/>
        <end position="470"/>
    </location>
</feature>
<dbReference type="FunFam" id="3.10.120.10:FF:000009">
    <property type="entry name" value="Cytochrome b2, mitochondrial, putative"/>
    <property type="match status" value="1"/>
</dbReference>
<protein>
    <recommendedName>
        <fullName evidence="18">L-lactate dehydrogenase (cytochrome)</fullName>
        <ecNumber evidence="17">1.1.2.3</ecNumber>
    </recommendedName>
    <alternativeName>
        <fullName evidence="20">Cytochrome b2</fullName>
    </alternativeName>
    <alternativeName>
        <fullName evidence="19">Flavocytochrome b2</fullName>
    </alternativeName>
    <alternativeName>
        <fullName evidence="21">L-lactate ferricytochrome c oxidoreductase</fullName>
    </alternativeName>
</protein>
<keyword evidence="12" id="KW-0408">Iron</keyword>
<dbReference type="Pfam" id="PF00173">
    <property type="entry name" value="Cyt-b5"/>
    <property type="match status" value="1"/>
</dbReference>
<evidence type="ECO:0000256" key="18">
    <source>
        <dbReference type="ARBA" id="ARBA00068515"/>
    </source>
</evidence>
<evidence type="ECO:0000256" key="19">
    <source>
        <dbReference type="ARBA" id="ARBA00075949"/>
    </source>
</evidence>
<dbReference type="InterPro" id="IPR000262">
    <property type="entry name" value="FMN-dep_DH"/>
</dbReference>
<evidence type="ECO:0000256" key="4">
    <source>
        <dbReference type="ARBA" id="ARBA00011881"/>
    </source>
</evidence>
<dbReference type="EMBL" id="KZ454987">
    <property type="protein sequence ID" value="PKI85936.1"/>
    <property type="molecule type" value="Genomic_DNA"/>
</dbReference>
<feature type="region of interest" description="Disordered" evidence="22">
    <location>
        <begin position="484"/>
        <end position="506"/>
    </location>
</feature>
<evidence type="ECO:0000256" key="5">
    <source>
        <dbReference type="ARBA" id="ARBA00022448"/>
    </source>
</evidence>
<dbReference type="Pfam" id="PF01070">
    <property type="entry name" value="FMN_dh"/>
    <property type="match status" value="1"/>
</dbReference>
<dbReference type="SUPFAM" id="SSF51395">
    <property type="entry name" value="FMN-linked oxidoreductases"/>
    <property type="match status" value="1"/>
</dbReference>
<name>A0A2N1JHA1_9BASI</name>
<keyword evidence="5" id="KW-0813">Transport</keyword>
<dbReference type="PROSITE" id="PS00191">
    <property type="entry name" value="CYTOCHROME_B5_1"/>
    <property type="match status" value="1"/>
</dbReference>
<dbReference type="CDD" id="cd02922">
    <property type="entry name" value="FCB2_FMN"/>
    <property type="match status" value="1"/>
</dbReference>
<dbReference type="InterPro" id="IPR037458">
    <property type="entry name" value="L-MDH/L-LDH_FMN-bd"/>
</dbReference>
<comment type="cofactor">
    <cofactor evidence="1">
        <name>FMN</name>
        <dbReference type="ChEBI" id="CHEBI:58210"/>
    </cofactor>
</comment>
<evidence type="ECO:0000256" key="1">
    <source>
        <dbReference type="ARBA" id="ARBA00001917"/>
    </source>
</evidence>
<keyword evidence="9" id="KW-0479">Metal-binding</keyword>
<evidence type="ECO:0000256" key="14">
    <source>
        <dbReference type="ARBA" id="ARBA00052399"/>
    </source>
</evidence>
<dbReference type="GO" id="GO:0006089">
    <property type="term" value="P:lactate metabolic process"/>
    <property type="evidence" value="ECO:0007669"/>
    <property type="project" value="TreeGrafter"/>
</dbReference>
<gene>
    <name evidence="25" type="ORF">MVES_000165</name>
</gene>
<evidence type="ECO:0000256" key="12">
    <source>
        <dbReference type="ARBA" id="ARBA00023004"/>
    </source>
</evidence>
<dbReference type="FunFam" id="3.20.20.70:FF:000062">
    <property type="entry name" value="Cytochrome b2, mitochondrial, putative"/>
    <property type="match status" value="1"/>
</dbReference>
<evidence type="ECO:0000256" key="9">
    <source>
        <dbReference type="ARBA" id="ARBA00022723"/>
    </source>
</evidence>
<comment type="subcellular location">
    <subcellularLocation>
        <location evidence="3">Mitochondrion intermembrane space</location>
    </subcellularLocation>
</comment>
<keyword evidence="10" id="KW-0809">Transit peptide</keyword>
<evidence type="ECO:0000313" key="25">
    <source>
        <dbReference type="EMBL" id="PKI85936.1"/>
    </source>
</evidence>
<accession>A0A2N1JHA1</accession>